<dbReference type="SUPFAM" id="SSF47781">
    <property type="entry name" value="RuvA domain 2-like"/>
    <property type="match status" value="1"/>
</dbReference>
<comment type="caution">
    <text evidence="3">The sequence shown here is derived from an EMBL/GenBank/DDBJ whole genome shotgun (WGS) entry which is preliminary data.</text>
</comment>
<feature type="domain" description="Helix-hairpin-helix DNA-binding motif class 1" evidence="2">
    <location>
        <begin position="110"/>
        <end position="129"/>
    </location>
</feature>
<dbReference type="PANTHER" id="PTHR21180">
    <property type="entry name" value="ENDONUCLEASE/EXONUCLEASE/PHOSPHATASE FAMILY DOMAIN-CONTAINING PROTEIN 1"/>
    <property type="match status" value="1"/>
</dbReference>
<dbReference type="PANTHER" id="PTHR21180:SF32">
    <property type="entry name" value="ENDONUCLEASE_EXONUCLEASE_PHOSPHATASE FAMILY DOMAIN-CONTAINING PROTEIN 1"/>
    <property type="match status" value="1"/>
</dbReference>
<dbReference type="EMBL" id="DSUJ01000008">
    <property type="protein sequence ID" value="HFI91756.1"/>
    <property type="molecule type" value="Genomic_DNA"/>
</dbReference>
<dbReference type="InterPro" id="IPR051675">
    <property type="entry name" value="Endo/Exo/Phosphatase_dom_1"/>
</dbReference>
<name>A0A7V3E7D1_9BACT</name>
<dbReference type="Pfam" id="PF12836">
    <property type="entry name" value="HHH_3"/>
    <property type="match status" value="1"/>
</dbReference>
<sequence>MFNKLSKKLNLTTTELKILGFLILTLLIGISIKIFFGINEKTDLTFYDNSQIDSIFFNSSHNADDNSEIMNKNVDYKQEVFDFNNRSFNKVYTKQLAAEKSINLNKATKTELMNLPGIGEKTAESIIILREKLNGFRKPEDLLKVKGIGSKKLDNIKKYIYID</sequence>
<reference evidence="3" key="1">
    <citation type="journal article" date="2020" name="mSystems">
        <title>Genome- and Community-Level Interaction Insights into Carbon Utilization and Element Cycling Functions of Hydrothermarchaeota in Hydrothermal Sediment.</title>
        <authorList>
            <person name="Zhou Z."/>
            <person name="Liu Y."/>
            <person name="Xu W."/>
            <person name="Pan J."/>
            <person name="Luo Z.H."/>
            <person name="Li M."/>
        </authorList>
    </citation>
    <scope>NUCLEOTIDE SEQUENCE [LARGE SCALE GENOMIC DNA]</scope>
    <source>
        <strain evidence="3">SpSt-479</strain>
    </source>
</reference>
<evidence type="ECO:0000259" key="2">
    <source>
        <dbReference type="SMART" id="SM00278"/>
    </source>
</evidence>
<dbReference type="GO" id="GO:0006281">
    <property type="term" value="P:DNA repair"/>
    <property type="evidence" value="ECO:0007669"/>
    <property type="project" value="InterPro"/>
</dbReference>
<organism evidence="3">
    <name type="scientific">Ignavibacterium album</name>
    <dbReference type="NCBI Taxonomy" id="591197"/>
    <lineage>
        <taxon>Bacteria</taxon>
        <taxon>Pseudomonadati</taxon>
        <taxon>Ignavibacteriota</taxon>
        <taxon>Ignavibacteria</taxon>
        <taxon>Ignavibacteriales</taxon>
        <taxon>Ignavibacteriaceae</taxon>
        <taxon>Ignavibacterium</taxon>
    </lineage>
</organism>
<accession>A0A7V3E7D1</accession>
<evidence type="ECO:0000313" key="3">
    <source>
        <dbReference type="EMBL" id="HFI91756.1"/>
    </source>
</evidence>
<protein>
    <submittedName>
        <fullName evidence="3">Helix-hairpin-helix domain-containing protein</fullName>
    </submittedName>
</protein>
<dbReference type="Gene3D" id="1.10.150.320">
    <property type="entry name" value="Photosystem II 12 kDa extrinsic protein"/>
    <property type="match status" value="1"/>
</dbReference>
<keyword evidence="1" id="KW-0812">Transmembrane</keyword>
<dbReference type="GO" id="GO:0003677">
    <property type="term" value="F:DNA binding"/>
    <property type="evidence" value="ECO:0007669"/>
    <property type="project" value="InterPro"/>
</dbReference>
<dbReference type="AlphaFoldDB" id="A0A7V3E7D1"/>
<feature type="domain" description="Helix-hairpin-helix DNA-binding motif class 1" evidence="2">
    <location>
        <begin position="140"/>
        <end position="159"/>
    </location>
</feature>
<evidence type="ECO:0000256" key="1">
    <source>
        <dbReference type="SAM" id="Phobius"/>
    </source>
</evidence>
<dbReference type="SMART" id="SM00278">
    <property type="entry name" value="HhH1"/>
    <property type="match status" value="2"/>
</dbReference>
<proteinExistence type="predicted"/>
<gene>
    <name evidence="3" type="ORF">ENS31_09565</name>
</gene>
<keyword evidence="1" id="KW-0472">Membrane</keyword>
<dbReference type="InterPro" id="IPR003583">
    <property type="entry name" value="Hlx-hairpin-Hlx_DNA-bd_motif"/>
</dbReference>
<feature type="transmembrane region" description="Helical" evidence="1">
    <location>
        <begin position="18"/>
        <end position="36"/>
    </location>
</feature>
<dbReference type="InterPro" id="IPR010994">
    <property type="entry name" value="RuvA_2-like"/>
</dbReference>
<keyword evidence="1" id="KW-1133">Transmembrane helix</keyword>